<protein>
    <submittedName>
        <fullName evidence="1">Uncharacterized protein</fullName>
    </submittedName>
</protein>
<organism evidence="1 2">
    <name type="scientific">Colletotrichum melonis</name>
    <dbReference type="NCBI Taxonomy" id="1209925"/>
    <lineage>
        <taxon>Eukaryota</taxon>
        <taxon>Fungi</taxon>
        <taxon>Dikarya</taxon>
        <taxon>Ascomycota</taxon>
        <taxon>Pezizomycotina</taxon>
        <taxon>Sordariomycetes</taxon>
        <taxon>Hypocreomycetidae</taxon>
        <taxon>Glomerellales</taxon>
        <taxon>Glomerellaceae</taxon>
        <taxon>Colletotrichum</taxon>
        <taxon>Colletotrichum acutatum species complex</taxon>
    </lineage>
</organism>
<dbReference type="AlphaFoldDB" id="A0AAI9XFB2"/>
<evidence type="ECO:0000313" key="2">
    <source>
        <dbReference type="Proteomes" id="UP001239795"/>
    </source>
</evidence>
<proteinExistence type="predicted"/>
<sequence length="90" mass="9580">MYAINPQRLEVEDVKAYGLQLSLVHGMGRVIGDLRMLGYGDSLGTETLFKVSNSVGRNSKASSLPGMHGHLSGSAYVTCNPKAGRSVNRG</sequence>
<reference evidence="1 2" key="1">
    <citation type="submission" date="2016-10" db="EMBL/GenBank/DDBJ databases">
        <title>The genome sequence of Colletotrichum fioriniae PJ7.</title>
        <authorList>
            <person name="Baroncelli R."/>
        </authorList>
    </citation>
    <scope>NUCLEOTIDE SEQUENCE [LARGE SCALE GENOMIC DNA]</scope>
    <source>
        <strain evidence="1">Col 31</strain>
    </source>
</reference>
<dbReference type="Proteomes" id="UP001239795">
    <property type="component" value="Unassembled WGS sequence"/>
</dbReference>
<accession>A0AAI9XFB2</accession>
<keyword evidence="2" id="KW-1185">Reference proteome</keyword>
<comment type="caution">
    <text evidence="1">The sequence shown here is derived from an EMBL/GenBank/DDBJ whole genome shotgun (WGS) entry which is preliminary data.</text>
</comment>
<gene>
    <name evidence="1" type="ORF">CMEL01_09245</name>
</gene>
<dbReference type="EMBL" id="MLGG01000079">
    <property type="protein sequence ID" value="KAK1447406.1"/>
    <property type="molecule type" value="Genomic_DNA"/>
</dbReference>
<evidence type="ECO:0000313" key="1">
    <source>
        <dbReference type="EMBL" id="KAK1447406.1"/>
    </source>
</evidence>
<name>A0AAI9XFB2_9PEZI</name>